<dbReference type="Proteomes" id="UP000198211">
    <property type="component" value="Unassembled WGS sequence"/>
</dbReference>
<accession>A0A225X388</accession>
<proteinExistence type="predicted"/>
<organism evidence="1 2">
    <name type="scientific">Phytophthora megakarya</name>
    <dbReference type="NCBI Taxonomy" id="4795"/>
    <lineage>
        <taxon>Eukaryota</taxon>
        <taxon>Sar</taxon>
        <taxon>Stramenopiles</taxon>
        <taxon>Oomycota</taxon>
        <taxon>Peronosporomycetes</taxon>
        <taxon>Peronosporales</taxon>
        <taxon>Peronosporaceae</taxon>
        <taxon>Phytophthora</taxon>
    </lineage>
</organism>
<keyword evidence="2" id="KW-1185">Reference proteome</keyword>
<dbReference type="EMBL" id="NBNE01000050">
    <property type="protein sequence ID" value="OWZ23669.1"/>
    <property type="molecule type" value="Genomic_DNA"/>
</dbReference>
<dbReference type="OrthoDB" id="116216at2759"/>
<evidence type="ECO:0000313" key="2">
    <source>
        <dbReference type="Proteomes" id="UP000198211"/>
    </source>
</evidence>
<sequence length="121" mass="13323">MQSDFHLRSTLLEIGPEEKHHYTWFMIHTGGGDPDGKYKKTGSGSETIVISDPEELPTGTRASQSYAHIKLKLDPESGYTWIGGICQKARACVAWPFPVAEKIGEYAVKLEIAGSAYNIIP</sequence>
<evidence type="ECO:0000313" key="1">
    <source>
        <dbReference type="EMBL" id="OWZ23669.1"/>
    </source>
</evidence>
<dbReference type="AlphaFoldDB" id="A0A225X388"/>
<comment type="caution">
    <text evidence="1">The sequence shown here is derived from an EMBL/GenBank/DDBJ whole genome shotgun (WGS) entry which is preliminary data.</text>
</comment>
<reference evidence="2" key="1">
    <citation type="submission" date="2017-03" db="EMBL/GenBank/DDBJ databases">
        <title>Phytopthora megakarya and P. palmivora, two closely related causual agents of cacao black pod achieved similar genome size and gene model numbers by different mechanisms.</title>
        <authorList>
            <person name="Ali S."/>
            <person name="Shao J."/>
            <person name="Larry D.J."/>
            <person name="Kronmiller B."/>
            <person name="Shen D."/>
            <person name="Strem M.D."/>
            <person name="Melnick R.L."/>
            <person name="Guiltinan M.J."/>
            <person name="Tyler B.M."/>
            <person name="Meinhardt L.W."/>
            <person name="Bailey B.A."/>
        </authorList>
    </citation>
    <scope>NUCLEOTIDE SEQUENCE [LARGE SCALE GENOMIC DNA]</scope>
    <source>
        <strain evidence="2">zdho120</strain>
    </source>
</reference>
<protein>
    <submittedName>
        <fullName evidence="1">Uncharacterized protein</fullName>
    </submittedName>
</protein>
<name>A0A225X388_9STRA</name>
<gene>
    <name evidence="1" type="ORF">PHMEG_0001399</name>
</gene>